<evidence type="ECO:0000256" key="2">
    <source>
        <dbReference type="ARBA" id="ARBA00009677"/>
    </source>
</evidence>
<proteinExistence type="inferred from homology"/>
<dbReference type="InterPro" id="IPR001444">
    <property type="entry name" value="Flag_bb_rod_N"/>
</dbReference>
<dbReference type="AlphaFoldDB" id="A0A3Q9F5D5"/>
<evidence type="ECO:0000259" key="8">
    <source>
        <dbReference type="Pfam" id="PF06429"/>
    </source>
</evidence>
<keyword evidence="3 6" id="KW-0975">Bacterial flagellum</keyword>
<organism evidence="10 11">
    <name type="scientific">Burkholderia cenocepacia</name>
    <dbReference type="NCBI Taxonomy" id="95486"/>
    <lineage>
        <taxon>Bacteria</taxon>
        <taxon>Pseudomonadati</taxon>
        <taxon>Pseudomonadota</taxon>
        <taxon>Betaproteobacteria</taxon>
        <taxon>Burkholderiales</taxon>
        <taxon>Burkholderiaceae</taxon>
        <taxon>Burkholderia</taxon>
        <taxon>Burkholderia cepacia complex</taxon>
    </lineage>
</organism>
<dbReference type="Proteomes" id="UP000277191">
    <property type="component" value="Chromosome 2"/>
</dbReference>
<dbReference type="Pfam" id="PF22692">
    <property type="entry name" value="LlgE_F_G_D1"/>
    <property type="match status" value="1"/>
</dbReference>
<comment type="subunit">
    <text evidence="4 6">The basal body constitutes a major portion of the flagellar organelle and consists of five rings (E,L,P,S, and M) mounted on a central rod. The rod consists of about 26 subunits of FlgG in the distal portion, and FlgB, FlgC and FlgF are thought to build up the proximal portion of the rod with about 6 subunits each.</text>
</comment>
<feature type="domain" description="Flagellar basal body rod protein N-terminal" evidence="7">
    <location>
        <begin position="5"/>
        <end position="35"/>
    </location>
</feature>
<evidence type="ECO:0000256" key="4">
    <source>
        <dbReference type="ARBA" id="ARBA00038560"/>
    </source>
</evidence>
<evidence type="ECO:0000313" key="10">
    <source>
        <dbReference type="EMBL" id="AZQ53120.1"/>
    </source>
</evidence>
<dbReference type="RefSeq" id="WP_126364811.1">
    <property type="nucleotide sequence ID" value="NZ_CP034546.1"/>
</dbReference>
<dbReference type="InterPro" id="IPR010930">
    <property type="entry name" value="Flg_bb/hook_C_dom"/>
</dbReference>
<evidence type="ECO:0000256" key="5">
    <source>
        <dbReference type="ARBA" id="ARBA00040228"/>
    </source>
</evidence>
<sequence length="241" mass="25310">MDNFLYTAMTGAEHSLRALNVRANNLANAQTSGFRADLASVTSEAARGYGYDSRYHATLTSTHVNQEPGKISETGRTLDVAIDGAGYLAVETDQGVAYTRAGALTLDGDGALTLNGNAVLGEGGPIVLPEHDALMIGADGTISVVTAGEKDVQDAGRLLLVNPEPTDLAKNAQGLIVSRTGSDYPADDSVTVKGGHLEASNVSAVEEMMQTMSLTRSFEMQMKLYKVADEMADAGNRLIRG</sequence>
<dbReference type="Pfam" id="PF06429">
    <property type="entry name" value="Flg_bbr_C"/>
    <property type="match status" value="1"/>
</dbReference>
<dbReference type="InterPro" id="IPR053967">
    <property type="entry name" value="LlgE_F_G-like_D1"/>
</dbReference>
<keyword evidence="10" id="KW-0282">Flagellum</keyword>
<accession>A0A3Q9F5D5</accession>
<comment type="subcellular location">
    <subcellularLocation>
        <location evidence="1 6">Bacterial flagellum basal body</location>
    </subcellularLocation>
</comment>
<evidence type="ECO:0000256" key="3">
    <source>
        <dbReference type="ARBA" id="ARBA00023143"/>
    </source>
</evidence>
<gene>
    <name evidence="10" type="ORF">D5R55_19220</name>
</gene>
<dbReference type="EMBL" id="CP034546">
    <property type="protein sequence ID" value="AZQ53120.1"/>
    <property type="molecule type" value="Genomic_DNA"/>
</dbReference>
<feature type="domain" description="Flagellar hook protein FlgE/F/G-like D1" evidence="9">
    <location>
        <begin position="81"/>
        <end position="144"/>
    </location>
</feature>
<dbReference type="InterPro" id="IPR020013">
    <property type="entry name" value="Flagellar_FlgE/F/G"/>
</dbReference>
<feature type="domain" description="Flagellar basal-body/hook protein C-terminal" evidence="8">
    <location>
        <begin position="194"/>
        <end position="238"/>
    </location>
</feature>
<evidence type="ECO:0000313" key="11">
    <source>
        <dbReference type="Proteomes" id="UP000277191"/>
    </source>
</evidence>
<dbReference type="InterPro" id="IPR037925">
    <property type="entry name" value="FlgE/F/G-like"/>
</dbReference>
<reference evidence="10 11" key="1">
    <citation type="submission" date="2018-12" db="EMBL/GenBank/DDBJ databases">
        <title>Cadmium resistance mechanism in endophytic bacteria Burkholderia cenocepacia YG-3.</title>
        <authorList>
            <person name="Zhang X."/>
            <person name="Wang X."/>
            <person name="Zhu Y."/>
        </authorList>
    </citation>
    <scope>NUCLEOTIDE SEQUENCE [LARGE SCALE GENOMIC DNA]</scope>
    <source>
        <strain evidence="10 11">YG-3</strain>
    </source>
</reference>
<dbReference type="PANTHER" id="PTHR30435">
    <property type="entry name" value="FLAGELLAR PROTEIN"/>
    <property type="match status" value="1"/>
</dbReference>
<dbReference type="GO" id="GO:0071978">
    <property type="term" value="P:bacterial-type flagellum-dependent swarming motility"/>
    <property type="evidence" value="ECO:0007669"/>
    <property type="project" value="TreeGrafter"/>
</dbReference>
<keyword evidence="10" id="KW-0966">Cell projection</keyword>
<protein>
    <recommendedName>
        <fullName evidence="5 6">Flagellar basal-body rod protein FlgF</fullName>
    </recommendedName>
</protein>
<name>A0A3Q9F5D5_9BURK</name>
<keyword evidence="10" id="KW-0969">Cilium</keyword>
<dbReference type="GO" id="GO:0030694">
    <property type="term" value="C:bacterial-type flagellum basal body, rod"/>
    <property type="evidence" value="ECO:0007669"/>
    <property type="project" value="UniProtKB-UniRule"/>
</dbReference>
<evidence type="ECO:0000259" key="9">
    <source>
        <dbReference type="Pfam" id="PF22692"/>
    </source>
</evidence>
<evidence type="ECO:0000256" key="6">
    <source>
        <dbReference type="RuleBase" id="RU362116"/>
    </source>
</evidence>
<dbReference type="Pfam" id="PF00460">
    <property type="entry name" value="Flg_bb_rod"/>
    <property type="match status" value="1"/>
</dbReference>
<evidence type="ECO:0000259" key="7">
    <source>
        <dbReference type="Pfam" id="PF00460"/>
    </source>
</evidence>
<dbReference type="PANTHER" id="PTHR30435:SF18">
    <property type="entry name" value="FLAGELLAR BASAL-BODY ROD PROTEIN FLGF"/>
    <property type="match status" value="1"/>
</dbReference>
<evidence type="ECO:0000256" key="1">
    <source>
        <dbReference type="ARBA" id="ARBA00004117"/>
    </source>
</evidence>
<comment type="similarity">
    <text evidence="2 6">Belongs to the flagella basal body rod proteins family.</text>
</comment>
<dbReference type="NCBIfam" id="NF009280">
    <property type="entry name" value="PRK12640.1"/>
    <property type="match status" value="1"/>
</dbReference>
<dbReference type="SUPFAM" id="SSF117143">
    <property type="entry name" value="Flagellar hook protein flgE"/>
    <property type="match status" value="1"/>
</dbReference>
<dbReference type="NCBIfam" id="TIGR03506">
    <property type="entry name" value="FlgEFG_subfam"/>
    <property type="match status" value="1"/>
</dbReference>